<evidence type="ECO:0000313" key="2">
    <source>
        <dbReference type="EMBL" id="CAB5053511.1"/>
    </source>
</evidence>
<evidence type="ECO:0000256" key="1">
    <source>
        <dbReference type="SAM" id="MobiDB-lite"/>
    </source>
</evidence>
<proteinExistence type="predicted"/>
<protein>
    <submittedName>
        <fullName evidence="2">Unannotated protein</fullName>
    </submittedName>
</protein>
<name>A0A6J7TJF0_9ZZZZ</name>
<dbReference type="EMBL" id="CAFBQI010000121">
    <property type="protein sequence ID" value="CAB5053511.1"/>
    <property type="molecule type" value="Genomic_DNA"/>
</dbReference>
<feature type="region of interest" description="Disordered" evidence="1">
    <location>
        <begin position="61"/>
        <end position="95"/>
    </location>
</feature>
<sequence>MPISNSPSTTLIVSIAPDAARTPHLILAASKAGPAGAAVATILSPLPKTISQLVPTSINKRRRLSRSIPEANAPAMMSPPTYAPSEGKITALANG</sequence>
<organism evidence="2">
    <name type="scientific">freshwater metagenome</name>
    <dbReference type="NCBI Taxonomy" id="449393"/>
    <lineage>
        <taxon>unclassified sequences</taxon>
        <taxon>metagenomes</taxon>
        <taxon>ecological metagenomes</taxon>
    </lineage>
</organism>
<reference evidence="2" key="1">
    <citation type="submission" date="2020-05" db="EMBL/GenBank/DDBJ databases">
        <authorList>
            <person name="Chiriac C."/>
            <person name="Salcher M."/>
            <person name="Ghai R."/>
            <person name="Kavagutti S V."/>
        </authorList>
    </citation>
    <scope>NUCLEOTIDE SEQUENCE</scope>
</reference>
<accession>A0A6J7TJF0</accession>
<gene>
    <name evidence="2" type="ORF">UFOPK4303_01147</name>
</gene>
<dbReference type="AlphaFoldDB" id="A0A6J7TJF0"/>